<proteinExistence type="predicted"/>
<keyword evidence="1" id="KW-0472">Membrane</keyword>
<keyword evidence="1" id="KW-0812">Transmembrane</keyword>
<dbReference type="EMBL" id="JBAJEX010000001">
    <property type="protein sequence ID" value="MEO1766043.1"/>
    <property type="molecule type" value="Genomic_DNA"/>
</dbReference>
<dbReference type="Pfam" id="PF05751">
    <property type="entry name" value="FixH"/>
    <property type="match status" value="1"/>
</dbReference>
<reference evidence="2 3" key="1">
    <citation type="submission" date="2024-02" db="EMBL/GenBank/DDBJ databases">
        <title>New thermophilic sulfur-oxidizing bacteria from a hot springs of the Uzon caldera (Kamchatka, Russia).</title>
        <authorList>
            <person name="Dukat A.M."/>
            <person name="Elcheninov A.G."/>
            <person name="Frolov E.N."/>
        </authorList>
    </citation>
    <scope>NUCLEOTIDE SEQUENCE [LARGE SCALE GENOMIC DNA]</scope>
    <source>
        <strain evidence="2 3">AK1</strain>
    </source>
</reference>
<accession>A0ABV0EBJ9</accession>
<dbReference type="RefSeq" id="WP_347306722.1">
    <property type="nucleotide sequence ID" value="NZ_JBAJEX010000001.1"/>
</dbReference>
<organism evidence="2 3">
    <name type="scientific">Thiobacter aerophilum</name>
    <dbReference type="NCBI Taxonomy" id="3121275"/>
    <lineage>
        <taxon>Bacteria</taxon>
        <taxon>Pseudomonadati</taxon>
        <taxon>Pseudomonadota</taxon>
        <taxon>Betaproteobacteria</taxon>
        <taxon>Burkholderiales</taxon>
        <taxon>Thiobacteraceae</taxon>
        <taxon>Thiobacter</taxon>
    </lineage>
</organism>
<comment type="caution">
    <text evidence="2">The sequence shown here is derived from an EMBL/GenBank/DDBJ whole genome shotgun (WGS) entry which is preliminary data.</text>
</comment>
<keyword evidence="3" id="KW-1185">Reference proteome</keyword>
<dbReference type="InterPro" id="IPR008620">
    <property type="entry name" value="FixH"/>
</dbReference>
<keyword evidence="1" id="KW-1133">Transmembrane helix</keyword>
<name>A0ABV0EBJ9_9BURK</name>
<feature type="transmembrane region" description="Helical" evidence="1">
    <location>
        <begin position="12"/>
        <end position="32"/>
    </location>
</feature>
<evidence type="ECO:0000256" key="1">
    <source>
        <dbReference type="SAM" id="Phobius"/>
    </source>
</evidence>
<evidence type="ECO:0000313" key="3">
    <source>
        <dbReference type="Proteomes" id="UP001482231"/>
    </source>
</evidence>
<gene>
    <name evidence="2" type="ORF">V6E02_02295</name>
</gene>
<protein>
    <submittedName>
        <fullName evidence="2">FixH family protein</fullName>
    </submittedName>
</protein>
<sequence>MDKPPRPWYREFWPWFLMLFPAAAVVAGFITLRIAAQSDDGVVDDDYYKQGLAINRVLARGQAAAAAGLAGTAEFGAEKVTLRLSGHPAAWPEQLTLRILHPTRAGRDQTVMLRGEGGGRYDGPYRGLGGGKWKLVLEDAGRQWRLAGEIEPGERTARLAPVQ</sequence>
<dbReference type="Proteomes" id="UP001482231">
    <property type="component" value="Unassembled WGS sequence"/>
</dbReference>
<evidence type="ECO:0000313" key="2">
    <source>
        <dbReference type="EMBL" id="MEO1766043.1"/>
    </source>
</evidence>